<dbReference type="Proteomes" id="UP001595969">
    <property type="component" value="Unassembled WGS sequence"/>
</dbReference>
<accession>A0ABV9MXZ9</accession>
<gene>
    <name evidence="1" type="ORF">ACFO5I_07075</name>
</gene>
<keyword evidence="2" id="KW-1185">Reference proteome</keyword>
<dbReference type="RefSeq" id="WP_204653131.1">
    <property type="nucleotide sequence ID" value="NZ_JAFBFD010000005.1"/>
</dbReference>
<name>A0ABV9MXZ9_9ENTE</name>
<protein>
    <submittedName>
        <fullName evidence="1">Uncharacterized protein</fullName>
    </submittedName>
</protein>
<comment type="caution">
    <text evidence="1">The sequence shown here is derived from an EMBL/GenBank/DDBJ whole genome shotgun (WGS) entry which is preliminary data.</text>
</comment>
<sequence>MVEKEKKEIQRKHVNGLYDEEGDAMSVYDAALIYQANDYNENYMFGYTHEQLMDALEMV</sequence>
<proteinExistence type="predicted"/>
<reference evidence="2" key="1">
    <citation type="journal article" date="2019" name="Int. J. Syst. Evol. Microbiol.">
        <title>The Global Catalogue of Microorganisms (GCM) 10K type strain sequencing project: providing services to taxonomists for standard genome sequencing and annotation.</title>
        <authorList>
            <consortium name="The Broad Institute Genomics Platform"/>
            <consortium name="The Broad Institute Genome Sequencing Center for Infectious Disease"/>
            <person name="Wu L."/>
            <person name="Ma J."/>
        </authorList>
    </citation>
    <scope>NUCLEOTIDE SEQUENCE [LARGE SCALE GENOMIC DNA]</scope>
    <source>
        <strain evidence="2">CGMCC 1.19032</strain>
    </source>
</reference>
<dbReference type="EMBL" id="JBHSGS010000040">
    <property type="protein sequence ID" value="MFC4719493.1"/>
    <property type="molecule type" value="Genomic_DNA"/>
</dbReference>
<evidence type="ECO:0000313" key="1">
    <source>
        <dbReference type="EMBL" id="MFC4719493.1"/>
    </source>
</evidence>
<organism evidence="1 2">
    <name type="scientific">Enterococcus lemanii</name>
    <dbReference type="NCBI Taxonomy" id="1159752"/>
    <lineage>
        <taxon>Bacteria</taxon>
        <taxon>Bacillati</taxon>
        <taxon>Bacillota</taxon>
        <taxon>Bacilli</taxon>
        <taxon>Lactobacillales</taxon>
        <taxon>Enterococcaceae</taxon>
        <taxon>Enterococcus</taxon>
    </lineage>
</organism>
<evidence type="ECO:0000313" key="2">
    <source>
        <dbReference type="Proteomes" id="UP001595969"/>
    </source>
</evidence>